<protein>
    <submittedName>
        <fullName evidence="4">Retrotransposon-like protein 1 (inferred by orthology to a human protein)</fullName>
    </submittedName>
</protein>
<dbReference type="WBParaSite" id="SVE_1302800.1">
    <property type="protein sequence ID" value="SVE_1302800.1"/>
    <property type="gene ID" value="SVE_1302800"/>
</dbReference>
<dbReference type="InterPro" id="IPR041577">
    <property type="entry name" value="RT_RNaseH_2"/>
</dbReference>
<keyword evidence="1" id="KW-0511">Multifunctional enzyme</keyword>
<organism evidence="3 4">
    <name type="scientific">Strongyloides venezuelensis</name>
    <name type="common">Threadworm</name>
    <dbReference type="NCBI Taxonomy" id="75913"/>
    <lineage>
        <taxon>Eukaryota</taxon>
        <taxon>Metazoa</taxon>
        <taxon>Ecdysozoa</taxon>
        <taxon>Nematoda</taxon>
        <taxon>Chromadorea</taxon>
        <taxon>Rhabditida</taxon>
        <taxon>Tylenchina</taxon>
        <taxon>Panagrolaimomorpha</taxon>
        <taxon>Strongyloidoidea</taxon>
        <taxon>Strongyloididae</taxon>
        <taxon>Strongyloides</taxon>
    </lineage>
</organism>
<proteinExistence type="predicted"/>
<reference evidence="3" key="1">
    <citation type="submission" date="2014-07" db="EMBL/GenBank/DDBJ databases">
        <authorList>
            <person name="Martin A.A"/>
            <person name="De Silva N."/>
        </authorList>
    </citation>
    <scope>NUCLEOTIDE SEQUENCE</scope>
</reference>
<evidence type="ECO:0000259" key="2">
    <source>
        <dbReference type="Pfam" id="PF17919"/>
    </source>
</evidence>
<dbReference type="PANTHER" id="PTHR37984:SF5">
    <property type="entry name" value="PROTEIN NYNRIN-LIKE"/>
    <property type="match status" value="1"/>
</dbReference>
<dbReference type="AlphaFoldDB" id="A0A0K0FRX0"/>
<dbReference type="InterPro" id="IPR050951">
    <property type="entry name" value="Retrovirus_Pol_polyprotein"/>
</dbReference>
<keyword evidence="3" id="KW-1185">Reference proteome</keyword>
<sequence length="135" mass="15255">MATALSNKENFTLCTDASGDAIGSVLLQNHKVVGFYSRTLKEARRNYVALDLEALAILLSLKHFKMIQLQSFQLNIVYSPGKENYVADCLSRCIQLEPLSSQDDVEEFPEEHIIAIETTTEMINTPWTNLSNRME</sequence>
<accession>A0A0K0FRX0</accession>
<reference evidence="4" key="2">
    <citation type="submission" date="2015-08" db="UniProtKB">
        <authorList>
            <consortium name="WormBaseParasite"/>
        </authorList>
    </citation>
    <scope>IDENTIFICATION</scope>
</reference>
<dbReference type="PANTHER" id="PTHR37984">
    <property type="entry name" value="PROTEIN CBG26694"/>
    <property type="match status" value="1"/>
</dbReference>
<dbReference type="GO" id="GO:0003824">
    <property type="term" value="F:catalytic activity"/>
    <property type="evidence" value="ECO:0007669"/>
    <property type="project" value="UniProtKB-KW"/>
</dbReference>
<dbReference type="SUPFAM" id="SSF56672">
    <property type="entry name" value="DNA/RNA polymerases"/>
    <property type="match status" value="1"/>
</dbReference>
<name>A0A0K0FRX0_STRVS</name>
<evidence type="ECO:0000313" key="4">
    <source>
        <dbReference type="WBParaSite" id="SVE_1302800.1"/>
    </source>
</evidence>
<dbReference type="Proteomes" id="UP000035680">
    <property type="component" value="Unassembled WGS sequence"/>
</dbReference>
<feature type="domain" description="Reverse transcriptase/retrotransposon-derived protein RNase H-like" evidence="2">
    <location>
        <begin position="7"/>
        <end position="67"/>
    </location>
</feature>
<dbReference type="InterPro" id="IPR043502">
    <property type="entry name" value="DNA/RNA_pol_sf"/>
</dbReference>
<evidence type="ECO:0000313" key="3">
    <source>
        <dbReference type="Proteomes" id="UP000035680"/>
    </source>
</evidence>
<evidence type="ECO:0000256" key="1">
    <source>
        <dbReference type="ARBA" id="ARBA00023268"/>
    </source>
</evidence>
<dbReference type="STRING" id="75913.A0A0K0FRX0"/>
<dbReference type="Pfam" id="PF17919">
    <property type="entry name" value="RT_RNaseH_2"/>
    <property type="match status" value="1"/>
</dbReference>